<feature type="non-terminal residue" evidence="1">
    <location>
        <position position="31"/>
    </location>
</feature>
<dbReference type="EMBL" id="LR798329">
    <property type="protein sequence ID" value="CAB5224090.1"/>
    <property type="molecule type" value="Genomic_DNA"/>
</dbReference>
<sequence>MALTTVAELRSTLGVGTLYSDSVLESVCDAA</sequence>
<name>A0A6J7X4V8_9CAUD</name>
<protein>
    <submittedName>
        <fullName evidence="1">Uncharacterized protein</fullName>
    </submittedName>
</protein>
<evidence type="ECO:0000313" key="1">
    <source>
        <dbReference type="EMBL" id="CAB5224090.1"/>
    </source>
</evidence>
<organism evidence="1">
    <name type="scientific">uncultured Caudovirales phage</name>
    <dbReference type="NCBI Taxonomy" id="2100421"/>
    <lineage>
        <taxon>Viruses</taxon>
        <taxon>Duplodnaviria</taxon>
        <taxon>Heunggongvirae</taxon>
        <taxon>Uroviricota</taxon>
        <taxon>Caudoviricetes</taxon>
        <taxon>Peduoviridae</taxon>
        <taxon>Maltschvirus</taxon>
        <taxon>Maltschvirus maltsch</taxon>
    </lineage>
</organism>
<proteinExistence type="predicted"/>
<gene>
    <name evidence="1" type="ORF">UFOVP737_28</name>
</gene>
<accession>A0A6J7X4V8</accession>
<reference evidence="1" key="1">
    <citation type="submission" date="2020-05" db="EMBL/GenBank/DDBJ databases">
        <authorList>
            <person name="Chiriac C."/>
            <person name="Salcher M."/>
            <person name="Ghai R."/>
            <person name="Kavagutti S V."/>
        </authorList>
    </citation>
    <scope>NUCLEOTIDE SEQUENCE</scope>
</reference>